<evidence type="ECO:0000313" key="2">
    <source>
        <dbReference type="Proteomes" id="UP001055072"/>
    </source>
</evidence>
<sequence>MVLRPALSRPRLHAHLQRLLPRCYATVEPVTLLGKAPEPPQHATSSPLRPPSALDALILSELRSSSGASLPGIVENYNDRAGHVLETSLPYEPRPNATRRVTFNDSDGVVMVAHAIRHGDEHKVALCTGFALNLNSGGPSGENENTVILSCAHTIEEMRNSRLFASLPVPPHTKIHNGSASVSGSFVMTSSFGNETSMFHPVQNVFSSLHRSDLVLLSTNSKLSTRPLPVSPYPAQPGAAVRAHVVVQKEPEEGGWSPWIGGTWSKWVRGTVLGYRDFAGREAQPGTYDGLNHMLFKPLPTPGSSGGPIVDEESGAVVGVMLGTRMDNAIEGLRGWGVPSETIFEMFGLPGLKLKR</sequence>
<gene>
    <name evidence="1" type="ORF">BDY19DRAFT_896116</name>
</gene>
<accession>A0ACB8TUK2</accession>
<keyword evidence="2" id="KW-1185">Reference proteome</keyword>
<name>A0ACB8TUK2_9APHY</name>
<dbReference type="Proteomes" id="UP001055072">
    <property type="component" value="Unassembled WGS sequence"/>
</dbReference>
<proteinExistence type="predicted"/>
<organism evidence="1 2">
    <name type="scientific">Irpex rosettiformis</name>
    <dbReference type="NCBI Taxonomy" id="378272"/>
    <lineage>
        <taxon>Eukaryota</taxon>
        <taxon>Fungi</taxon>
        <taxon>Dikarya</taxon>
        <taxon>Basidiomycota</taxon>
        <taxon>Agaricomycotina</taxon>
        <taxon>Agaricomycetes</taxon>
        <taxon>Polyporales</taxon>
        <taxon>Irpicaceae</taxon>
        <taxon>Irpex</taxon>
    </lineage>
</organism>
<evidence type="ECO:0000313" key="1">
    <source>
        <dbReference type="EMBL" id="KAI0085651.1"/>
    </source>
</evidence>
<protein>
    <submittedName>
        <fullName evidence="1">Uncharacterized protein</fullName>
    </submittedName>
</protein>
<reference evidence="1" key="1">
    <citation type="journal article" date="2021" name="Environ. Microbiol.">
        <title>Gene family expansions and transcriptome signatures uncover fungal adaptations to wood decay.</title>
        <authorList>
            <person name="Hage H."/>
            <person name="Miyauchi S."/>
            <person name="Viragh M."/>
            <person name="Drula E."/>
            <person name="Min B."/>
            <person name="Chaduli D."/>
            <person name="Navarro D."/>
            <person name="Favel A."/>
            <person name="Norest M."/>
            <person name="Lesage-Meessen L."/>
            <person name="Balint B."/>
            <person name="Merenyi Z."/>
            <person name="de Eugenio L."/>
            <person name="Morin E."/>
            <person name="Martinez A.T."/>
            <person name="Baldrian P."/>
            <person name="Stursova M."/>
            <person name="Martinez M.J."/>
            <person name="Novotny C."/>
            <person name="Magnuson J.K."/>
            <person name="Spatafora J.W."/>
            <person name="Maurice S."/>
            <person name="Pangilinan J."/>
            <person name="Andreopoulos W."/>
            <person name="LaButti K."/>
            <person name="Hundley H."/>
            <person name="Na H."/>
            <person name="Kuo A."/>
            <person name="Barry K."/>
            <person name="Lipzen A."/>
            <person name="Henrissat B."/>
            <person name="Riley R."/>
            <person name="Ahrendt S."/>
            <person name="Nagy L.G."/>
            <person name="Grigoriev I.V."/>
            <person name="Martin F."/>
            <person name="Rosso M.N."/>
        </authorList>
    </citation>
    <scope>NUCLEOTIDE SEQUENCE</scope>
    <source>
        <strain evidence="1">CBS 384.51</strain>
    </source>
</reference>
<dbReference type="EMBL" id="MU274929">
    <property type="protein sequence ID" value="KAI0085651.1"/>
    <property type="molecule type" value="Genomic_DNA"/>
</dbReference>
<comment type="caution">
    <text evidence="1">The sequence shown here is derived from an EMBL/GenBank/DDBJ whole genome shotgun (WGS) entry which is preliminary data.</text>
</comment>